<dbReference type="CDD" id="cd03250">
    <property type="entry name" value="ABCC_MRP_domain1"/>
    <property type="match status" value="1"/>
</dbReference>
<dbReference type="GO" id="GO:0016020">
    <property type="term" value="C:membrane"/>
    <property type="evidence" value="ECO:0007669"/>
    <property type="project" value="UniProtKB-SubCell"/>
</dbReference>
<dbReference type="FunFam" id="1.20.1560.10:FF:000006">
    <property type="entry name" value="ATP-binding cassette, sub-family C (CFTR/MRP), member 9"/>
    <property type="match status" value="1"/>
</dbReference>
<evidence type="ECO:0000256" key="6">
    <source>
        <dbReference type="ARBA" id="ARBA00022989"/>
    </source>
</evidence>
<evidence type="ECO:0000256" key="4">
    <source>
        <dbReference type="ARBA" id="ARBA00022741"/>
    </source>
</evidence>
<dbReference type="Pfam" id="PF00005">
    <property type="entry name" value="ABC_tran"/>
    <property type="match status" value="1"/>
</dbReference>
<dbReference type="PROSITE" id="PS50929">
    <property type="entry name" value="ABC_TM1F"/>
    <property type="match status" value="2"/>
</dbReference>
<evidence type="ECO:0000256" key="8">
    <source>
        <dbReference type="SAM" id="Phobius"/>
    </source>
</evidence>
<proteinExistence type="predicted"/>
<dbReference type="SUPFAM" id="SSF52540">
    <property type="entry name" value="P-loop containing nucleoside triphosphate hydrolases"/>
    <property type="match status" value="1"/>
</dbReference>
<dbReference type="CDD" id="cd18579">
    <property type="entry name" value="ABC_6TM_ABCC_D1"/>
    <property type="match status" value="1"/>
</dbReference>
<evidence type="ECO:0000313" key="11">
    <source>
        <dbReference type="EMBL" id="VEN35065.1"/>
    </source>
</evidence>
<dbReference type="PANTHER" id="PTHR24223:SF448">
    <property type="entry name" value="FI20146P1-RELATED"/>
    <property type="match status" value="1"/>
</dbReference>
<feature type="transmembrane region" description="Helical" evidence="8">
    <location>
        <begin position="312"/>
        <end position="334"/>
    </location>
</feature>
<dbReference type="InterPro" id="IPR044746">
    <property type="entry name" value="ABCC_6TM_D1"/>
</dbReference>
<dbReference type="GO" id="GO:0005524">
    <property type="term" value="F:ATP binding"/>
    <property type="evidence" value="ECO:0007669"/>
    <property type="project" value="UniProtKB-KW"/>
</dbReference>
<keyword evidence="12" id="KW-1185">Reference proteome</keyword>
<dbReference type="GO" id="GO:0140359">
    <property type="term" value="F:ABC-type transporter activity"/>
    <property type="evidence" value="ECO:0007669"/>
    <property type="project" value="InterPro"/>
</dbReference>
<feature type="domain" description="ABC transmembrane type-1" evidence="10">
    <location>
        <begin position="771"/>
        <end position="850"/>
    </location>
</feature>
<feature type="transmembrane region" description="Helical" evidence="8">
    <location>
        <begin position="79"/>
        <end position="98"/>
    </location>
</feature>
<accession>A0A653BJ91</accession>
<dbReference type="InterPro" id="IPR036640">
    <property type="entry name" value="ABC1_TM_sf"/>
</dbReference>
<evidence type="ECO:0000256" key="3">
    <source>
        <dbReference type="ARBA" id="ARBA00022692"/>
    </source>
</evidence>
<evidence type="ECO:0000256" key="2">
    <source>
        <dbReference type="ARBA" id="ARBA00022448"/>
    </source>
</evidence>
<evidence type="ECO:0000259" key="9">
    <source>
        <dbReference type="PROSITE" id="PS50893"/>
    </source>
</evidence>
<dbReference type="PROSITE" id="PS50893">
    <property type="entry name" value="ABC_TRANSPORTER_2"/>
    <property type="match status" value="1"/>
</dbReference>
<feature type="transmembrane region" description="Helical" evidence="8">
    <location>
        <begin position="769"/>
        <end position="789"/>
    </location>
</feature>
<dbReference type="SUPFAM" id="SSF90123">
    <property type="entry name" value="ABC transporter transmembrane region"/>
    <property type="match status" value="2"/>
</dbReference>
<feature type="transmembrane region" description="Helical" evidence="8">
    <location>
        <begin position="128"/>
        <end position="146"/>
    </location>
</feature>
<name>A0A653BJ91_CALMS</name>
<evidence type="ECO:0000256" key="5">
    <source>
        <dbReference type="ARBA" id="ARBA00022840"/>
    </source>
</evidence>
<organism evidence="11 12">
    <name type="scientific">Callosobruchus maculatus</name>
    <name type="common">Southern cowpea weevil</name>
    <name type="synonym">Pulse bruchid</name>
    <dbReference type="NCBI Taxonomy" id="64391"/>
    <lineage>
        <taxon>Eukaryota</taxon>
        <taxon>Metazoa</taxon>
        <taxon>Ecdysozoa</taxon>
        <taxon>Arthropoda</taxon>
        <taxon>Hexapoda</taxon>
        <taxon>Insecta</taxon>
        <taxon>Pterygota</taxon>
        <taxon>Neoptera</taxon>
        <taxon>Endopterygota</taxon>
        <taxon>Coleoptera</taxon>
        <taxon>Polyphaga</taxon>
        <taxon>Cucujiformia</taxon>
        <taxon>Chrysomeloidea</taxon>
        <taxon>Chrysomelidae</taxon>
        <taxon>Bruchinae</taxon>
        <taxon>Bruchini</taxon>
        <taxon>Callosobruchus</taxon>
    </lineage>
</organism>
<evidence type="ECO:0000256" key="7">
    <source>
        <dbReference type="ARBA" id="ARBA00023136"/>
    </source>
</evidence>
<dbReference type="Gene3D" id="3.40.50.300">
    <property type="entry name" value="P-loop containing nucleotide triphosphate hydrolases"/>
    <property type="match status" value="1"/>
</dbReference>
<dbReference type="OrthoDB" id="6500128at2759"/>
<keyword evidence="2" id="KW-0813">Transport</keyword>
<keyword evidence="5" id="KW-0067">ATP-binding</keyword>
<feature type="transmembrane region" description="Helical" evidence="8">
    <location>
        <begin position="202"/>
        <end position="224"/>
    </location>
</feature>
<evidence type="ECO:0000256" key="1">
    <source>
        <dbReference type="ARBA" id="ARBA00004141"/>
    </source>
</evidence>
<evidence type="ECO:0000313" key="12">
    <source>
        <dbReference type="Proteomes" id="UP000410492"/>
    </source>
</evidence>
<dbReference type="Pfam" id="PF00664">
    <property type="entry name" value="ABC_membrane"/>
    <property type="match status" value="2"/>
</dbReference>
<comment type="subcellular location">
    <subcellularLocation>
        <location evidence="1">Membrane</location>
        <topology evidence="1">Multi-pass membrane protein</topology>
    </subcellularLocation>
</comment>
<feature type="domain" description="ABC transporter" evidence="9">
    <location>
        <begin position="404"/>
        <end position="623"/>
    </location>
</feature>
<dbReference type="AlphaFoldDB" id="A0A653BJ91"/>
<dbReference type="InterPro" id="IPR027417">
    <property type="entry name" value="P-loop_NTPase"/>
</dbReference>
<sequence>MDHCEKVARKKNPREDANFLSLIIFGYTGTLFAKGFKKDLEDDDLYEVVKCCQSKRCADKLEHAYKAGGKRKRHNVYKIMWDTYGIRYVILGLFNLIWKLFVSIMEPEAISKLVAYFQSGKKMMFHDAVYYAGILVAIKFLHCFYFQNYQVYLSQLAIQIRASFCSLIYRKALKLSPAAQTETSLGQVVTVMTKDISQFEHAIWLFNDLWIAVVQTVVVCYLIYSRIGWSSMLGVCILLSVIPVQVFISRWLKTLRIKINKKTDERLQATQEVLSTIRIIKQYTWEKVFEDNISNTRSKEMRSMLKTFYSKMMMMVSSSLVAKLGFYALMMLYIHLSSDVSAQTVFYVMKCFDTLRFSLSITLSWGFARMAELGASLTRINNILNAEEMQDNQHVDKPDDDPQIELRNVSVSIKDKEILHNLDTKMNVGLNIITGQLGCGKSSMIKTILKEYPVSSGELRTRGRKSYASQDPWLFPSSIRQNILFGEKYDEERYRQVIKVCALEYDFKILDKGDETIVADRGLNLSKGQQARINLARSIYKDSDIYLIDDALTALDPKVQEQIFTECILGFLKGKLIVLVTHNSKHITNADKVIVLKEGAITFDGKHQELTNDILEAIEDEEIHPDDKDNGKDETEEVTEKTKLLAIPPKRVHVYHEVKKQGGVNWSIYKQYFRFGGGIFFISFVILLYVVSTFAENASSKMLTNWINSQDKLTGLRKNYTIVSNMTQQAPEQLTSTLAKMGITVSIPAFLNNSIEKMERLEIASAKSLNLYTILLASGTLCELVKYYMIFKFALNASFNLHKSMIKSIINAVMTFFDNCFIGNILNRFSQDLSVIDEHFPFVLSHFITDKFSR</sequence>
<feature type="transmembrane region" description="Helical" evidence="8">
    <location>
        <begin position="230"/>
        <end position="252"/>
    </location>
</feature>
<keyword evidence="3 8" id="KW-0812">Transmembrane</keyword>
<dbReference type="InterPro" id="IPR011527">
    <property type="entry name" value="ABC1_TM_dom"/>
</dbReference>
<dbReference type="InterPro" id="IPR003439">
    <property type="entry name" value="ABC_transporter-like_ATP-bd"/>
</dbReference>
<dbReference type="PROSITE" id="PS00211">
    <property type="entry name" value="ABC_TRANSPORTER_1"/>
    <property type="match status" value="1"/>
</dbReference>
<dbReference type="FunFam" id="3.40.50.300:FF:003146">
    <property type="entry name" value="Predicted protein"/>
    <property type="match status" value="1"/>
</dbReference>
<evidence type="ECO:0000259" key="10">
    <source>
        <dbReference type="PROSITE" id="PS50929"/>
    </source>
</evidence>
<reference evidence="11 12" key="1">
    <citation type="submission" date="2019-01" db="EMBL/GenBank/DDBJ databases">
        <authorList>
            <person name="Sayadi A."/>
        </authorList>
    </citation>
    <scope>NUCLEOTIDE SEQUENCE [LARGE SCALE GENOMIC DNA]</scope>
</reference>
<protein>
    <recommendedName>
        <fullName evidence="13">ABC transmembrane type-1 domain-containing protein</fullName>
    </recommendedName>
</protein>
<feature type="transmembrane region" description="Helical" evidence="8">
    <location>
        <begin position="809"/>
        <end position="826"/>
    </location>
</feature>
<dbReference type="GO" id="GO:0016887">
    <property type="term" value="F:ATP hydrolysis activity"/>
    <property type="evidence" value="ECO:0007669"/>
    <property type="project" value="InterPro"/>
</dbReference>
<dbReference type="Proteomes" id="UP000410492">
    <property type="component" value="Unassembled WGS sequence"/>
</dbReference>
<feature type="transmembrane region" description="Helical" evidence="8">
    <location>
        <begin position="672"/>
        <end position="692"/>
    </location>
</feature>
<keyword evidence="6 8" id="KW-1133">Transmembrane helix</keyword>
<keyword evidence="7 8" id="KW-0472">Membrane</keyword>
<dbReference type="EMBL" id="CAACVG010001216">
    <property type="protein sequence ID" value="VEN35065.1"/>
    <property type="molecule type" value="Genomic_DNA"/>
</dbReference>
<evidence type="ECO:0008006" key="13">
    <source>
        <dbReference type="Google" id="ProtNLM"/>
    </source>
</evidence>
<feature type="domain" description="ABC transmembrane type-1" evidence="10">
    <location>
        <begin position="149"/>
        <end position="346"/>
    </location>
</feature>
<dbReference type="InterPro" id="IPR050173">
    <property type="entry name" value="ABC_transporter_C-like"/>
</dbReference>
<dbReference type="InterPro" id="IPR017871">
    <property type="entry name" value="ABC_transporter-like_CS"/>
</dbReference>
<dbReference type="PANTHER" id="PTHR24223">
    <property type="entry name" value="ATP-BINDING CASSETTE SUB-FAMILY C"/>
    <property type="match status" value="1"/>
</dbReference>
<keyword evidence="4" id="KW-0547">Nucleotide-binding</keyword>
<gene>
    <name evidence="11" type="ORF">CALMAC_LOCUS1072</name>
</gene>
<dbReference type="Gene3D" id="1.20.1560.10">
    <property type="entry name" value="ABC transporter type 1, transmembrane domain"/>
    <property type="match status" value="2"/>
</dbReference>